<keyword evidence="6" id="KW-0119">Carbohydrate metabolism</keyword>
<evidence type="ECO:0000256" key="3">
    <source>
        <dbReference type="ARBA" id="ARBA00012744"/>
    </source>
</evidence>
<proteinExistence type="inferred from homology"/>
<dbReference type="EC" id="3.2.1.21" evidence="3 12"/>
<comment type="caution">
    <text evidence="13">The sequence shown here is derived from an EMBL/GenBank/DDBJ whole genome shotgun (WGS) entry which is preliminary data.</text>
</comment>
<dbReference type="PROSITE" id="PS00572">
    <property type="entry name" value="GLYCOSYL_HYDROL_F1_1"/>
    <property type="match status" value="1"/>
</dbReference>
<dbReference type="Gene3D" id="3.20.20.80">
    <property type="entry name" value="Glycosidases"/>
    <property type="match status" value="1"/>
</dbReference>
<organism evidence="13 14">
    <name type="scientific">Rhizobium deserti</name>
    <dbReference type="NCBI Taxonomy" id="2547961"/>
    <lineage>
        <taxon>Bacteria</taxon>
        <taxon>Pseudomonadati</taxon>
        <taxon>Pseudomonadota</taxon>
        <taxon>Alphaproteobacteria</taxon>
        <taxon>Hyphomicrobiales</taxon>
        <taxon>Rhizobiaceae</taxon>
        <taxon>Rhizobium/Agrobacterium group</taxon>
        <taxon>Rhizobium</taxon>
    </lineage>
</organism>
<dbReference type="SUPFAM" id="SSF51445">
    <property type="entry name" value="(Trans)glycosidases"/>
    <property type="match status" value="1"/>
</dbReference>
<sequence length="460" mass="51443">MTEIKILASRFPDEFLFGVATAAYQIEGAAKVDGRKPSIWDAFSHMPGRVFGGHSGDVACDHYNRLDEDLDLIKEMGVEAYRFSIAWPRIIPEGTGRINEKGLDFYDRLVDGCKARGIKTYATLYHWDLPLALMGDGGWTARSTAYAFQRYAKVVMARLGDRLDAVATFNEPWCSVWLSHLYGEHAPGERNMEAALAAMHYTNLAHGLGVEAIRHVTPNVPVGLVLNAHAVIPATQGVEDKAAARRAFDFHNGAFFGPVFKGEYPASLLDALGERMPKAEEGDLAIISQKLDWWGLNYYTPMRVSDNATEGAEFPATKPAPFVGKTVTDIGWEVYPAALTELVEDLYQYYDLPDCYITENGACDNTEIVDGEIDDQMRLDYYGAHLSATADLVEKGYPLKGYFAWSLMDNFEWAQGYRMRFGLVHVDYETQRRTIKKSGKWYRALALEFSRSRSGTNAAK</sequence>
<evidence type="ECO:0000256" key="12">
    <source>
        <dbReference type="RuleBase" id="RU361175"/>
    </source>
</evidence>
<evidence type="ECO:0000256" key="6">
    <source>
        <dbReference type="ARBA" id="ARBA00023277"/>
    </source>
</evidence>
<dbReference type="OrthoDB" id="9765195at2"/>
<dbReference type="FunFam" id="3.20.20.80:FF:000004">
    <property type="entry name" value="Beta-glucosidase 6-phospho-beta-glucosidase"/>
    <property type="match status" value="1"/>
</dbReference>
<keyword evidence="14" id="KW-1185">Reference proteome</keyword>
<keyword evidence="8" id="KW-0624">Polysaccharide degradation</keyword>
<feature type="active site" description="Proton donor" evidence="9">
    <location>
        <position position="171"/>
    </location>
</feature>
<keyword evidence="4 12" id="KW-0378">Hydrolase</keyword>
<dbReference type="PANTHER" id="PTHR10353">
    <property type="entry name" value="GLYCOSYL HYDROLASE"/>
    <property type="match status" value="1"/>
</dbReference>
<dbReference type="InterPro" id="IPR001360">
    <property type="entry name" value="Glyco_hydro_1"/>
</dbReference>
<name>A0A4R5UNT8_9HYPH</name>
<gene>
    <name evidence="13" type="ORF">E2F50_05030</name>
</gene>
<keyword evidence="7 12" id="KW-0326">Glycosidase</keyword>
<evidence type="ECO:0000313" key="13">
    <source>
        <dbReference type="EMBL" id="TDK39479.1"/>
    </source>
</evidence>
<feature type="active site" description="Nucleophile" evidence="9 11">
    <location>
        <position position="359"/>
    </location>
</feature>
<dbReference type="AlphaFoldDB" id="A0A4R5UNT8"/>
<dbReference type="InterPro" id="IPR033132">
    <property type="entry name" value="GH_1_N_CS"/>
</dbReference>
<feature type="binding site" evidence="10">
    <location>
        <position position="126"/>
    </location>
    <ligand>
        <name>substrate</name>
    </ligand>
</feature>
<comment type="similarity">
    <text evidence="2 12">Belongs to the glycosyl hydrolase 1 family.</text>
</comment>
<evidence type="ECO:0000256" key="11">
    <source>
        <dbReference type="PROSITE-ProRule" id="PRU10055"/>
    </source>
</evidence>
<dbReference type="RefSeq" id="WP_133314925.1">
    <property type="nucleotide sequence ID" value="NZ_SMTL01000001.1"/>
</dbReference>
<evidence type="ECO:0000313" key="14">
    <source>
        <dbReference type="Proteomes" id="UP000295238"/>
    </source>
</evidence>
<evidence type="ECO:0000256" key="4">
    <source>
        <dbReference type="ARBA" id="ARBA00022801"/>
    </source>
</evidence>
<dbReference type="PRINTS" id="PR00131">
    <property type="entry name" value="GLHYDRLASE1"/>
</dbReference>
<protein>
    <recommendedName>
        <fullName evidence="3 12">Beta-glucosidase</fullName>
        <ecNumber evidence="3 12">3.2.1.21</ecNumber>
    </recommendedName>
</protein>
<feature type="binding site" evidence="10">
    <location>
        <begin position="412"/>
        <end position="413"/>
    </location>
    <ligand>
        <name>substrate</name>
    </ligand>
</feature>
<dbReference type="GO" id="GO:0008422">
    <property type="term" value="F:beta-glucosidase activity"/>
    <property type="evidence" value="ECO:0007669"/>
    <property type="project" value="UniProtKB-EC"/>
</dbReference>
<evidence type="ECO:0000256" key="8">
    <source>
        <dbReference type="ARBA" id="ARBA00023326"/>
    </source>
</evidence>
<comment type="catalytic activity">
    <reaction evidence="1 12">
        <text>Hydrolysis of terminal, non-reducing beta-D-glucosyl residues with release of beta-D-glucose.</text>
        <dbReference type="EC" id="3.2.1.21"/>
    </reaction>
</comment>
<dbReference type="EMBL" id="SMTL01000001">
    <property type="protein sequence ID" value="TDK39479.1"/>
    <property type="molecule type" value="Genomic_DNA"/>
</dbReference>
<reference evidence="13 14" key="1">
    <citation type="submission" date="2019-03" db="EMBL/GenBank/DDBJ databases">
        <title>Rhizobium sp. nov., an bacterium isolated from biocrust in Mu Us Desert.</title>
        <authorList>
            <person name="Lixiong L."/>
        </authorList>
    </citation>
    <scope>NUCLEOTIDE SEQUENCE [LARGE SCALE GENOMIC DNA]</scope>
    <source>
        <strain evidence="13 14">SPY-1</strain>
    </source>
</reference>
<dbReference type="PROSITE" id="PS00653">
    <property type="entry name" value="GLYCOSYL_HYDROL_F1_2"/>
    <property type="match status" value="1"/>
</dbReference>
<evidence type="ECO:0000256" key="10">
    <source>
        <dbReference type="PIRSR" id="PIRSR617736-2"/>
    </source>
</evidence>
<accession>A0A4R5UNT8</accession>
<dbReference type="GO" id="GO:0030245">
    <property type="term" value="P:cellulose catabolic process"/>
    <property type="evidence" value="ECO:0007669"/>
    <property type="project" value="UniProtKB-KW"/>
</dbReference>
<evidence type="ECO:0000256" key="7">
    <source>
        <dbReference type="ARBA" id="ARBA00023295"/>
    </source>
</evidence>
<keyword evidence="5" id="KW-0136">Cellulose degradation</keyword>
<dbReference type="InterPro" id="IPR017736">
    <property type="entry name" value="Glyco_hydro_1_beta-glucosidase"/>
</dbReference>
<evidence type="ECO:0000256" key="9">
    <source>
        <dbReference type="PIRSR" id="PIRSR617736-1"/>
    </source>
</evidence>
<dbReference type="NCBIfam" id="TIGR03356">
    <property type="entry name" value="BGL"/>
    <property type="match status" value="1"/>
</dbReference>
<dbReference type="InterPro" id="IPR017853">
    <property type="entry name" value="GH"/>
</dbReference>
<feature type="binding site" evidence="10">
    <location>
        <position position="299"/>
    </location>
    <ligand>
        <name>substrate</name>
    </ligand>
</feature>
<evidence type="ECO:0000256" key="2">
    <source>
        <dbReference type="ARBA" id="ARBA00010838"/>
    </source>
</evidence>
<feature type="binding site" evidence="10">
    <location>
        <position position="405"/>
    </location>
    <ligand>
        <name>substrate</name>
    </ligand>
</feature>
<feature type="binding site" evidence="10">
    <location>
        <position position="170"/>
    </location>
    <ligand>
        <name>substrate</name>
    </ligand>
</feature>
<feature type="binding site" evidence="10">
    <location>
        <position position="25"/>
    </location>
    <ligand>
        <name>substrate</name>
    </ligand>
</feature>
<dbReference type="InterPro" id="IPR018120">
    <property type="entry name" value="Glyco_hydro_1_AS"/>
</dbReference>
<dbReference type="Proteomes" id="UP000295238">
    <property type="component" value="Unassembled WGS sequence"/>
</dbReference>
<dbReference type="Pfam" id="PF00232">
    <property type="entry name" value="Glyco_hydro_1"/>
    <property type="match status" value="1"/>
</dbReference>
<dbReference type="PANTHER" id="PTHR10353:SF36">
    <property type="entry name" value="LP05116P"/>
    <property type="match status" value="1"/>
</dbReference>
<evidence type="ECO:0000256" key="5">
    <source>
        <dbReference type="ARBA" id="ARBA00023001"/>
    </source>
</evidence>
<evidence type="ECO:0000256" key="1">
    <source>
        <dbReference type="ARBA" id="ARBA00000448"/>
    </source>
</evidence>